<dbReference type="AlphaFoldDB" id="A0A8B0T058"/>
<geneLocation type="plasmid" evidence="2">
    <name>p17-15-vir-like</name>
</geneLocation>
<evidence type="ECO:0000313" key="2">
    <source>
        <dbReference type="EMBL" id="QTX15022.1"/>
    </source>
</evidence>
<proteinExistence type="predicted"/>
<reference evidence="2" key="1">
    <citation type="submission" date="2020-01" db="EMBL/GenBank/DDBJ databases">
        <authorList>
            <person name="Qin S."/>
        </authorList>
    </citation>
    <scope>NUCLEOTIDE SEQUENCE</scope>
    <source>
        <strain evidence="2">CVir17-16-YZ6g</strain>
        <plasmid evidence="2">p17-15-vir-like</plasmid>
    </source>
</reference>
<sequence>MAVWFAITFSLFECSQMLVDTVAHFREQLDGKPLPASGWDAGKKMPHAGS</sequence>
<name>A0A8B0T058_KLEPN</name>
<organism evidence="2">
    <name type="scientific">Klebsiella pneumoniae</name>
    <dbReference type="NCBI Taxonomy" id="573"/>
    <lineage>
        <taxon>Bacteria</taxon>
        <taxon>Pseudomonadati</taxon>
        <taxon>Pseudomonadota</taxon>
        <taxon>Gammaproteobacteria</taxon>
        <taxon>Enterobacterales</taxon>
        <taxon>Enterobacteriaceae</taxon>
        <taxon>Klebsiella/Raoultella group</taxon>
        <taxon>Klebsiella</taxon>
        <taxon>Klebsiella pneumoniae complex</taxon>
    </lineage>
</organism>
<feature type="region of interest" description="Disordered" evidence="1">
    <location>
        <begin position="30"/>
        <end position="50"/>
    </location>
</feature>
<keyword evidence="2" id="KW-0614">Plasmid</keyword>
<protein>
    <submittedName>
        <fullName evidence="2">Putative ATP/GTP-binding protein</fullName>
    </submittedName>
</protein>
<evidence type="ECO:0000256" key="1">
    <source>
        <dbReference type="SAM" id="MobiDB-lite"/>
    </source>
</evidence>
<dbReference type="EMBL" id="MN956836">
    <property type="protein sequence ID" value="QTX15022.1"/>
    <property type="molecule type" value="Genomic_DNA"/>
</dbReference>
<accession>A0A8B0T058</accession>